<dbReference type="EnsemblPlants" id="OMERI03G27710.2">
    <property type="protein sequence ID" value="OMERI03G27710.2"/>
    <property type="gene ID" value="OMERI03G27710"/>
</dbReference>
<name>A0A0E0D5C3_9ORYZ</name>
<dbReference type="EnsemblPlants" id="OMERI03G27700.1">
    <property type="protein sequence ID" value="OMERI03G27700.1"/>
    <property type="gene ID" value="OMERI03G27700"/>
</dbReference>
<evidence type="ECO:0000313" key="3">
    <source>
        <dbReference type="Proteomes" id="UP000008021"/>
    </source>
</evidence>
<dbReference type="Proteomes" id="UP000008021">
    <property type="component" value="Chromosome 3"/>
</dbReference>
<accession>A0A0E0D5C3</accession>
<dbReference type="HOGENOM" id="CLU_2853564_0_0_1"/>
<protein>
    <submittedName>
        <fullName evidence="2">Uncharacterized protein</fullName>
    </submittedName>
</protein>
<proteinExistence type="predicted"/>
<keyword evidence="3" id="KW-1185">Reference proteome</keyword>
<reference evidence="2" key="1">
    <citation type="submission" date="2015-04" db="UniProtKB">
        <authorList>
            <consortium name="EnsemblPlants"/>
        </authorList>
    </citation>
    <scope>IDENTIFICATION</scope>
</reference>
<evidence type="ECO:0000313" key="2">
    <source>
        <dbReference type="EnsemblPlants" id="OMERI03G27700.1"/>
    </source>
</evidence>
<dbReference type="Gramene" id="OMERI03G27710.2">
    <property type="protein sequence ID" value="OMERI03G27710.2"/>
    <property type="gene ID" value="OMERI03G27710"/>
</dbReference>
<dbReference type="AlphaFoldDB" id="A0A0E0D5C3"/>
<evidence type="ECO:0000256" key="1">
    <source>
        <dbReference type="SAM" id="MobiDB-lite"/>
    </source>
</evidence>
<sequence>MIVDPVWRLRLCGGRRRAMHGPGLRESGCRDGDMGPAPPSASPPCRRRPPSVCRFWGMGDGRRQG</sequence>
<dbReference type="Gramene" id="OMERI03G27700.1">
    <property type="protein sequence ID" value="OMERI03G27700.1"/>
    <property type="gene ID" value="OMERI03G27700"/>
</dbReference>
<reference evidence="2" key="2">
    <citation type="submission" date="2018-05" db="EMBL/GenBank/DDBJ databases">
        <title>OmerRS3 (Oryza meridionalis Reference Sequence Version 3).</title>
        <authorList>
            <person name="Zhang J."/>
            <person name="Kudrna D."/>
            <person name="Lee S."/>
            <person name="Talag J."/>
            <person name="Welchert J."/>
            <person name="Wing R.A."/>
        </authorList>
    </citation>
    <scope>NUCLEOTIDE SEQUENCE [LARGE SCALE GENOMIC DNA]</scope>
    <source>
        <strain evidence="2">OR44</strain>
    </source>
</reference>
<feature type="region of interest" description="Disordered" evidence="1">
    <location>
        <begin position="20"/>
        <end position="48"/>
    </location>
</feature>
<organism evidence="2">
    <name type="scientific">Oryza meridionalis</name>
    <dbReference type="NCBI Taxonomy" id="40149"/>
    <lineage>
        <taxon>Eukaryota</taxon>
        <taxon>Viridiplantae</taxon>
        <taxon>Streptophyta</taxon>
        <taxon>Embryophyta</taxon>
        <taxon>Tracheophyta</taxon>
        <taxon>Spermatophyta</taxon>
        <taxon>Magnoliopsida</taxon>
        <taxon>Liliopsida</taxon>
        <taxon>Poales</taxon>
        <taxon>Poaceae</taxon>
        <taxon>BOP clade</taxon>
        <taxon>Oryzoideae</taxon>
        <taxon>Oryzeae</taxon>
        <taxon>Oryzinae</taxon>
        <taxon>Oryza</taxon>
    </lineage>
</organism>